<dbReference type="Pfam" id="PF00202">
    <property type="entry name" value="Aminotran_3"/>
    <property type="match status" value="1"/>
</dbReference>
<dbReference type="GO" id="GO:0008483">
    <property type="term" value="F:transaminase activity"/>
    <property type="evidence" value="ECO:0007669"/>
    <property type="project" value="UniProtKB-KW"/>
</dbReference>
<accession>A0A917WCT2</accession>
<sequence length="488" mass="51650">MTAQLTETGDGHPGPEVAGAVPRGLPDDIAAVLRRPPVTAPVTDPDADAATRADDRGHVFHSWSAQSRIDPVPVAGGLGVRFFDDAGRSYLDFGSQLVNLNLGHGHPDLVAAIKTQADRLATIQPSFASDVRGTLARLIVERAGAGFSHVFFTNGGTEANEHALRMARLHTGRHKVLSTYRSYHGATAGSITLTGEPRRWGSEPGIPGVVHFSGPYPYRSPFHATSPEQETERALAHLSDVVTFEGPHTVAAIVLETVVGTNGVLVPPPGYLEGVRELCDRWGILLVADEVMVGFGRLGSWFGIQRFGATPDLITFAKGVNSGYVPLGGVVIPPAVVETFAERAYPGGLTYSGHPLACAAGVASIGVIERDDVLGHVRRLETEVFAPELTALADRHPVVGEVRGLGAFWAIELVRDRETRTPLVPFNAAGADLAPMLEIGAACRARGVWPFLAGNRIHVAPPLISTADEIREGLAAIDAALSEADAKL</sequence>
<dbReference type="InterPro" id="IPR049704">
    <property type="entry name" value="Aminotrans_3_PPA_site"/>
</dbReference>
<proteinExistence type="inferred from homology"/>
<evidence type="ECO:0000256" key="2">
    <source>
        <dbReference type="ARBA" id="ARBA00022898"/>
    </source>
</evidence>
<evidence type="ECO:0000313" key="5">
    <source>
        <dbReference type="EMBL" id="GGL93514.1"/>
    </source>
</evidence>
<dbReference type="PANTHER" id="PTHR43094">
    <property type="entry name" value="AMINOTRANSFERASE"/>
    <property type="match status" value="1"/>
</dbReference>
<dbReference type="Gene3D" id="3.90.1150.10">
    <property type="entry name" value="Aspartate Aminotransferase, domain 1"/>
    <property type="match status" value="1"/>
</dbReference>
<evidence type="ECO:0000256" key="3">
    <source>
        <dbReference type="RuleBase" id="RU003560"/>
    </source>
</evidence>
<dbReference type="SUPFAM" id="SSF53383">
    <property type="entry name" value="PLP-dependent transferases"/>
    <property type="match status" value="1"/>
</dbReference>
<keyword evidence="6" id="KW-1185">Reference proteome</keyword>
<dbReference type="InterPro" id="IPR015424">
    <property type="entry name" value="PyrdxlP-dep_Trfase"/>
</dbReference>
<dbReference type="GO" id="GO:0005829">
    <property type="term" value="C:cytosol"/>
    <property type="evidence" value="ECO:0007669"/>
    <property type="project" value="TreeGrafter"/>
</dbReference>
<dbReference type="AlphaFoldDB" id="A0A917WCT2"/>
<comment type="caution">
    <text evidence="5">The sequence shown here is derived from an EMBL/GenBank/DDBJ whole genome shotgun (WGS) entry which is preliminary data.</text>
</comment>
<comment type="similarity">
    <text evidence="1 3">Belongs to the class-III pyridoxal-phosphate-dependent aminotransferase family.</text>
</comment>
<dbReference type="InterPro" id="IPR015421">
    <property type="entry name" value="PyrdxlP-dep_Trfase_major"/>
</dbReference>
<dbReference type="PANTHER" id="PTHR43094:SF1">
    <property type="entry name" value="AMINOTRANSFERASE CLASS-III"/>
    <property type="match status" value="1"/>
</dbReference>
<protein>
    <submittedName>
        <fullName evidence="5">Aminotransferase</fullName>
    </submittedName>
</protein>
<evidence type="ECO:0000313" key="6">
    <source>
        <dbReference type="Proteomes" id="UP000655208"/>
    </source>
</evidence>
<organism evidence="5 6">
    <name type="scientific">Nakamurella endophytica</name>
    <dbReference type="NCBI Taxonomy" id="1748367"/>
    <lineage>
        <taxon>Bacteria</taxon>
        <taxon>Bacillati</taxon>
        <taxon>Actinomycetota</taxon>
        <taxon>Actinomycetes</taxon>
        <taxon>Nakamurellales</taxon>
        <taxon>Nakamurellaceae</taxon>
        <taxon>Nakamurella</taxon>
    </lineage>
</organism>
<dbReference type="Proteomes" id="UP000655208">
    <property type="component" value="Unassembled WGS sequence"/>
</dbReference>
<keyword evidence="5" id="KW-0808">Transferase</keyword>
<dbReference type="InterPro" id="IPR015422">
    <property type="entry name" value="PyrdxlP-dep_Trfase_small"/>
</dbReference>
<dbReference type="Gene3D" id="3.40.640.10">
    <property type="entry name" value="Type I PLP-dependent aspartate aminotransferase-like (Major domain)"/>
    <property type="match status" value="1"/>
</dbReference>
<keyword evidence="2 3" id="KW-0663">Pyridoxal phosphate</keyword>
<dbReference type="PROSITE" id="PS00600">
    <property type="entry name" value="AA_TRANSFER_CLASS_3"/>
    <property type="match status" value="1"/>
</dbReference>
<dbReference type="EMBL" id="BMNA01000002">
    <property type="protein sequence ID" value="GGL93514.1"/>
    <property type="molecule type" value="Genomic_DNA"/>
</dbReference>
<evidence type="ECO:0000256" key="4">
    <source>
        <dbReference type="SAM" id="MobiDB-lite"/>
    </source>
</evidence>
<reference evidence="5" key="2">
    <citation type="submission" date="2020-09" db="EMBL/GenBank/DDBJ databases">
        <authorList>
            <person name="Sun Q."/>
            <person name="Zhou Y."/>
        </authorList>
    </citation>
    <scope>NUCLEOTIDE SEQUENCE</scope>
    <source>
        <strain evidence="5">CGMCC 4.7308</strain>
    </source>
</reference>
<dbReference type="InterPro" id="IPR005814">
    <property type="entry name" value="Aminotrans_3"/>
</dbReference>
<dbReference type="NCBIfam" id="NF004718">
    <property type="entry name" value="PRK06062.1"/>
    <property type="match status" value="1"/>
</dbReference>
<dbReference type="CDD" id="cd00610">
    <property type="entry name" value="OAT_like"/>
    <property type="match status" value="1"/>
</dbReference>
<keyword evidence="5" id="KW-0032">Aminotransferase</keyword>
<reference evidence="5" key="1">
    <citation type="journal article" date="2014" name="Int. J. Syst. Evol. Microbiol.">
        <title>Complete genome sequence of Corynebacterium casei LMG S-19264T (=DSM 44701T), isolated from a smear-ripened cheese.</title>
        <authorList>
            <consortium name="US DOE Joint Genome Institute (JGI-PGF)"/>
            <person name="Walter F."/>
            <person name="Albersmeier A."/>
            <person name="Kalinowski J."/>
            <person name="Ruckert C."/>
        </authorList>
    </citation>
    <scope>NUCLEOTIDE SEQUENCE</scope>
    <source>
        <strain evidence="5">CGMCC 4.7308</strain>
    </source>
</reference>
<dbReference type="GO" id="GO:0030170">
    <property type="term" value="F:pyridoxal phosphate binding"/>
    <property type="evidence" value="ECO:0007669"/>
    <property type="project" value="InterPro"/>
</dbReference>
<feature type="region of interest" description="Disordered" evidence="4">
    <location>
        <begin position="1"/>
        <end position="23"/>
    </location>
</feature>
<name>A0A917WCT2_9ACTN</name>
<gene>
    <name evidence="5" type="ORF">GCM10011594_11710</name>
</gene>
<evidence type="ECO:0000256" key="1">
    <source>
        <dbReference type="ARBA" id="ARBA00008954"/>
    </source>
</evidence>
<dbReference type="RefSeq" id="WP_188940546.1">
    <property type="nucleotide sequence ID" value="NZ_BMNA01000002.1"/>
</dbReference>